<evidence type="ECO:0000256" key="1">
    <source>
        <dbReference type="ARBA" id="ARBA00004651"/>
    </source>
</evidence>
<keyword evidence="6 8" id="KW-1133">Transmembrane helix</keyword>
<dbReference type="AlphaFoldDB" id="A0A926DIA1"/>
<feature type="transmembrane region" description="Helical" evidence="8">
    <location>
        <begin position="236"/>
        <end position="262"/>
    </location>
</feature>
<feature type="transmembrane region" description="Helical" evidence="8">
    <location>
        <begin position="117"/>
        <end position="135"/>
    </location>
</feature>
<feature type="transmembrane region" description="Helical" evidence="8">
    <location>
        <begin position="188"/>
        <end position="209"/>
    </location>
</feature>
<evidence type="ECO:0000256" key="2">
    <source>
        <dbReference type="ARBA" id="ARBA00007935"/>
    </source>
</evidence>
<keyword evidence="7 8" id="KW-0472">Membrane</keyword>
<dbReference type="RefSeq" id="WP_249279483.1">
    <property type="nucleotide sequence ID" value="NZ_JACRSS010000001.1"/>
</dbReference>
<keyword evidence="3" id="KW-0813">Transport</keyword>
<evidence type="ECO:0000256" key="8">
    <source>
        <dbReference type="SAM" id="Phobius"/>
    </source>
</evidence>
<dbReference type="Proteomes" id="UP000617951">
    <property type="component" value="Unassembled WGS sequence"/>
</dbReference>
<evidence type="ECO:0000256" key="6">
    <source>
        <dbReference type="ARBA" id="ARBA00022989"/>
    </source>
</evidence>
<evidence type="ECO:0000256" key="3">
    <source>
        <dbReference type="ARBA" id="ARBA00022448"/>
    </source>
</evidence>
<feature type="transmembrane region" description="Helical" evidence="8">
    <location>
        <begin position="92"/>
        <end position="111"/>
    </location>
</feature>
<proteinExistence type="inferred from homology"/>
<dbReference type="GO" id="GO:0022857">
    <property type="term" value="F:transmembrane transporter activity"/>
    <property type="evidence" value="ECO:0007669"/>
    <property type="project" value="InterPro"/>
</dbReference>
<accession>A0A926DIA1</accession>
<comment type="subcellular location">
    <subcellularLocation>
        <location evidence="1">Cell membrane</location>
        <topology evidence="1">Multi-pass membrane protein</topology>
    </subcellularLocation>
</comment>
<dbReference type="InterPro" id="IPR037294">
    <property type="entry name" value="ABC_BtuC-like"/>
</dbReference>
<evidence type="ECO:0000313" key="9">
    <source>
        <dbReference type="EMBL" id="MBC8537585.1"/>
    </source>
</evidence>
<protein>
    <submittedName>
        <fullName evidence="9">Iron ABC transporter permease</fullName>
    </submittedName>
</protein>
<reference evidence="9" key="1">
    <citation type="submission" date="2020-08" db="EMBL/GenBank/DDBJ databases">
        <title>Genome public.</title>
        <authorList>
            <person name="Liu C."/>
            <person name="Sun Q."/>
        </authorList>
    </citation>
    <scope>NUCLEOTIDE SEQUENCE</scope>
    <source>
        <strain evidence="9">NSJ-63</strain>
    </source>
</reference>
<feature type="transmembrane region" description="Helical" evidence="8">
    <location>
        <begin position="305"/>
        <end position="324"/>
    </location>
</feature>
<dbReference type="SUPFAM" id="SSF81345">
    <property type="entry name" value="ABC transporter involved in vitamin B12 uptake, BtuC"/>
    <property type="match status" value="1"/>
</dbReference>
<dbReference type="CDD" id="cd06550">
    <property type="entry name" value="TM_ABC_iron-siderophores_like"/>
    <property type="match status" value="1"/>
</dbReference>
<dbReference type="InterPro" id="IPR000522">
    <property type="entry name" value="ABC_transptr_permease_BtuC"/>
</dbReference>
<name>A0A926DIA1_9FIRM</name>
<dbReference type="GO" id="GO:0005886">
    <property type="term" value="C:plasma membrane"/>
    <property type="evidence" value="ECO:0007669"/>
    <property type="project" value="UniProtKB-SubCell"/>
</dbReference>
<comment type="caution">
    <text evidence="9">The sequence shown here is derived from an EMBL/GenBank/DDBJ whole genome shotgun (WGS) entry which is preliminary data.</text>
</comment>
<evidence type="ECO:0000256" key="4">
    <source>
        <dbReference type="ARBA" id="ARBA00022475"/>
    </source>
</evidence>
<dbReference type="FunFam" id="1.10.3470.10:FF:000001">
    <property type="entry name" value="Vitamin B12 ABC transporter permease BtuC"/>
    <property type="match status" value="1"/>
</dbReference>
<keyword evidence="4" id="KW-1003">Cell membrane</keyword>
<sequence>MENNKKRKNWIFALLTAVLLLSMFISLWLGSAELSVGDIFKGLFSDGDSRISIIIRYVRLPRMLAALLAGVGLSVSGALLQGVTDNGLASPNIIGVNSGAGFMTILTLSIFPGAVFALPFSAFCGAFAATLLILWTANRIGTSKVTIILAGMALTAILNAGISFLSLLDTDVVAAYNAFSIGGLSGVTTRALWIPAVLIFLSLGAALLLSRQISVLCLGDSLASSLGIRVKRLRMICLICSSASAAAVVSFAGLLGFVGLIVPHMARRITGGSMPKVLVSSALCGASIVMLADALGRTLFAPTEIPVGIVMAAIGAPFFLILLFRRRGHA</sequence>
<feature type="transmembrane region" description="Helical" evidence="8">
    <location>
        <begin position="61"/>
        <end position="80"/>
    </location>
</feature>
<evidence type="ECO:0000313" key="10">
    <source>
        <dbReference type="Proteomes" id="UP000617951"/>
    </source>
</evidence>
<dbReference type="GO" id="GO:0033214">
    <property type="term" value="P:siderophore-iron import into cell"/>
    <property type="evidence" value="ECO:0007669"/>
    <property type="project" value="TreeGrafter"/>
</dbReference>
<dbReference type="Pfam" id="PF01032">
    <property type="entry name" value="FecCD"/>
    <property type="match status" value="1"/>
</dbReference>
<dbReference type="Gene3D" id="1.10.3470.10">
    <property type="entry name" value="ABC transporter involved in vitamin B12 uptake, BtuC"/>
    <property type="match status" value="1"/>
</dbReference>
<dbReference type="PANTHER" id="PTHR30472:SF24">
    <property type="entry name" value="FERRIC ENTEROBACTIN TRANSPORT SYSTEM PERMEASE PROTEIN FEPG"/>
    <property type="match status" value="1"/>
</dbReference>
<dbReference type="EMBL" id="JACRSS010000001">
    <property type="protein sequence ID" value="MBC8537585.1"/>
    <property type="molecule type" value="Genomic_DNA"/>
</dbReference>
<evidence type="ECO:0000256" key="5">
    <source>
        <dbReference type="ARBA" id="ARBA00022692"/>
    </source>
</evidence>
<dbReference type="PANTHER" id="PTHR30472">
    <property type="entry name" value="FERRIC ENTEROBACTIN TRANSPORT SYSTEM PERMEASE PROTEIN"/>
    <property type="match status" value="1"/>
</dbReference>
<keyword evidence="10" id="KW-1185">Reference proteome</keyword>
<comment type="similarity">
    <text evidence="2">Belongs to the binding-protein-dependent transport system permease family. FecCD subfamily.</text>
</comment>
<organism evidence="9 10">
    <name type="scientific">Guopingia tenuis</name>
    <dbReference type="NCBI Taxonomy" id="2763656"/>
    <lineage>
        <taxon>Bacteria</taxon>
        <taxon>Bacillati</taxon>
        <taxon>Bacillota</taxon>
        <taxon>Clostridia</taxon>
        <taxon>Christensenellales</taxon>
        <taxon>Christensenellaceae</taxon>
        <taxon>Guopingia</taxon>
    </lineage>
</organism>
<feature type="transmembrane region" description="Helical" evidence="8">
    <location>
        <begin position="147"/>
        <end position="168"/>
    </location>
</feature>
<keyword evidence="5 8" id="KW-0812">Transmembrane</keyword>
<evidence type="ECO:0000256" key="7">
    <source>
        <dbReference type="ARBA" id="ARBA00023136"/>
    </source>
</evidence>
<gene>
    <name evidence="9" type="ORF">H8693_01405</name>
</gene>